<evidence type="ECO:0000313" key="2">
    <source>
        <dbReference type="Proteomes" id="UP000254051"/>
    </source>
</evidence>
<reference evidence="2" key="1">
    <citation type="submission" date="2017-07" db="EMBL/GenBank/DDBJ databases">
        <authorList>
            <person name="Varghese N."/>
            <person name="Submissions S."/>
        </authorList>
    </citation>
    <scope>NUCLEOTIDE SEQUENCE [LARGE SCALE GENOMIC DNA]</scope>
    <source>
        <strain evidence="2">NLAE-zl-C134</strain>
    </source>
</reference>
<keyword evidence="2" id="KW-1185">Reference proteome</keyword>
<dbReference type="EMBL" id="UHJJ01000002">
    <property type="protein sequence ID" value="SUQ12876.1"/>
    <property type="molecule type" value="Genomic_DNA"/>
</dbReference>
<dbReference type="Proteomes" id="UP000254051">
    <property type="component" value="Unassembled WGS sequence"/>
</dbReference>
<evidence type="ECO:0000313" key="1">
    <source>
        <dbReference type="EMBL" id="SUQ12876.1"/>
    </source>
</evidence>
<name>A0A316A2W2_9FIRM</name>
<accession>A0A316A2W2</accession>
<dbReference type="AlphaFoldDB" id="A0A316A2W2"/>
<organism evidence="1 2">
    <name type="scientific">Faecalicatena contorta</name>
    <dbReference type="NCBI Taxonomy" id="39482"/>
    <lineage>
        <taxon>Bacteria</taxon>
        <taxon>Bacillati</taxon>
        <taxon>Bacillota</taxon>
        <taxon>Clostridia</taxon>
        <taxon>Lachnospirales</taxon>
        <taxon>Lachnospiraceae</taxon>
        <taxon>Faecalicatena</taxon>
    </lineage>
</organism>
<gene>
    <name evidence="1" type="ORF">SAMN05216529_10291</name>
</gene>
<protein>
    <submittedName>
        <fullName evidence="1">Uncharacterized protein</fullName>
    </submittedName>
</protein>
<proteinExistence type="predicted"/>
<dbReference type="RefSeq" id="WP_181392748.1">
    <property type="nucleotide sequence ID" value="NZ_QGDS01000002.1"/>
</dbReference>
<sequence>MDNKYEIADIPESCVSEINALQERLKQDTNRDIVLIAYQSSKADE</sequence>